<feature type="domain" description="MGS-like" evidence="9">
    <location>
        <begin position="1"/>
        <end position="143"/>
    </location>
</feature>
<proteinExistence type="inferred from homology"/>
<keyword evidence="6 8" id="KW-0378">Hydrolase</keyword>
<dbReference type="Gene3D" id="3.40.140.20">
    <property type="match status" value="2"/>
</dbReference>
<keyword evidence="11" id="KW-1185">Reference proteome</keyword>
<dbReference type="InterPro" id="IPR024051">
    <property type="entry name" value="AICAR_Tfase_dup_dom_sf"/>
</dbReference>
<keyword evidence="5 8" id="KW-0658">Purine biosynthesis</keyword>
<dbReference type="SMART" id="SM00798">
    <property type="entry name" value="AICARFT_IMPCHas"/>
    <property type="match status" value="1"/>
</dbReference>
<organism evidence="10 11">
    <name type="scientific">Erysipelothrix inopinata</name>
    <dbReference type="NCBI Taxonomy" id="225084"/>
    <lineage>
        <taxon>Bacteria</taxon>
        <taxon>Bacillati</taxon>
        <taxon>Bacillota</taxon>
        <taxon>Erysipelotrichia</taxon>
        <taxon>Erysipelotrichales</taxon>
        <taxon>Erysipelotrichaceae</taxon>
        <taxon>Erysipelothrix</taxon>
    </lineage>
</organism>
<dbReference type="RefSeq" id="WP_187533457.1">
    <property type="nucleotide sequence ID" value="NZ_CBCSHU010000007.1"/>
</dbReference>
<dbReference type="PROSITE" id="PS51855">
    <property type="entry name" value="MGS"/>
    <property type="match status" value="1"/>
</dbReference>
<evidence type="ECO:0000313" key="11">
    <source>
        <dbReference type="Proteomes" id="UP000515928"/>
    </source>
</evidence>
<dbReference type="EC" id="2.1.2.3" evidence="8"/>
<sequence>MKRRALVSVSNKEGVYEFCHQLLELGWEIISTGGTYSYLVDQGLTVIEVSQITDFPEMLDGRVKTLHPNIHGGILSKRTPEHSASLEKQGIANIDMVVCNLYPFEEKMLEGAPHEVIVENIDIGGSSMIRSAAKNYPFTFVVCDNQDYPTVIEHINDTDTSYRLELARKAFSHTARYDAIIAQYFNKYLGISNPDTLVLPYDKIESLRYGENPHQNASYYALQGEKKAFNYTQLHGKELSYNNINDLSGAVRSLRLFQEPTVVAVKHANPCAIAQATNIEEAFVEAKSCDPESIFGGIIALNRPVDLNTAVHLSEIFLEVILAPSYTQEALDLLTQKKNIRLLECENLLTFTEPSFSTKDVLNGILVQERDNQDDSDSLFKVVSKRKPTDDELHDLDFAWKAVRACDSNAIVVTNNGKTLGIGQGEVQRYWACEKAIDRSHFDVKGSVMASDGFFFEDTIERCYKAGITAIIQPGGSIKDPKVIALADSYNMALVFTGTRHFKH</sequence>
<evidence type="ECO:0000256" key="2">
    <source>
        <dbReference type="ARBA" id="ARBA00004954"/>
    </source>
</evidence>
<dbReference type="SUPFAM" id="SSF53927">
    <property type="entry name" value="Cytidine deaminase-like"/>
    <property type="match status" value="1"/>
</dbReference>
<dbReference type="GO" id="GO:0005829">
    <property type="term" value="C:cytosol"/>
    <property type="evidence" value="ECO:0007669"/>
    <property type="project" value="TreeGrafter"/>
</dbReference>
<comment type="pathway">
    <text evidence="2 8">Purine metabolism; IMP biosynthesis via de novo pathway; 5-formamido-1-(5-phospho-D-ribosyl)imidazole-4-carboxamide from 5-amino-1-(5-phospho-D-ribosyl)imidazole-4-carboxamide (10-formyl THF route): step 1/1.</text>
</comment>
<comment type="similarity">
    <text evidence="3 8">Belongs to the PurH family.</text>
</comment>
<evidence type="ECO:0000256" key="4">
    <source>
        <dbReference type="ARBA" id="ARBA00022679"/>
    </source>
</evidence>
<comment type="domain">
    <text evidence="8">The IMP cyclohydrolase activity resides in the N-terminal region.</text>
</comment>
<dbReference type="InterPro" id="IPR011607">
    <property type="entry name" value="MGS-like_dom"/>
</dbReference>
<dbReference type="GO" id="GO:0003937">
    <property type="term" value="F:IMP cyclohydrolase activity"/>
    <property type="evidence" value="ECO:0007669"/>
    <property type="project" value="UniProtKB-UniRule"/>
</dbReference>
<dbReference type="InterPro" id="IPR016193">
    <property type="entry name" value="Cytidine_deaminase-like"/>
</dbReference>
<evidence type="ECO:0000256" key="3">
    <source>
        <dbReference type="ARBA" id="ARBA00007667"/>
    </source>
</evidence>
<evidence type="ECO:0000259" key="9">
    <source>
        <dbReference type="PROSITE" id="PS51855"/>
    </source>
</evidence>
<keyword evidence="4 8" id="KW-0808">Transferase</keyword>
<evidence type="ECO:0000256" key="1">
    <source>
        <dbReference type="ARBA" id="ARBA00004844"/>
    </source>
</evidence>
<dbReference type="PANTHER" id="PTHR11692">
    <property type="entry name" value="BIFUNCTIONAL PURINE BIOSYNTHESIS PROTEIN PURH"/>
    <property type="match status" value="1"/>
</dbReference>
<reference evidence="10 11" key="1">
    <citation type="submission" date="2020-08" db="EMBL/GenBank/DDBJ databases">
        <title>Genome sequence of Erysipelothrix inopinata DSM 15511T.</title>
        <authorList>
            <person name="Hyun D.-W."/>
            <person name="Bae J.-W."/>
        </authorList>
    </citation>
    <scope>NUCLEOTIDE SEQUENCE [LARGE SCALE GENOMIC DNA]</scope>
    <source>
        <strain evidence="10 11">DSM 15511</strain>
    </source>
</reference>
<evidence type="ECO:0000256" key="6">
    <source>
        <dbReference type="ARBA" id="ARBA00022801"/>
    </source>
</evidence>
<keyword evidence="7 8" id="KW-0511">Multifunctional enzyme</keyword>
<dbReference type="PIRSF" id="PIRSF000414">
    <property type="entry name" value="AICARFT_IMPCHas"/>
    <property type="match status" value="1"/>
</dbReference>
<gene>
    <name evidence="8 10" type="primary">purH</name>
    <name evidence="10" type="ORF">H9L01_08100</name>
</gene>
<name>A0A7G9RXK2_9FIRM</name>
<dbReference type="Gene3D" id="3.40.50.1380">
    <property type="entry name" value="Methylglyoxal synthase-like domain"/>
    <property type="match status" value="1"/>
</dbReference>
<dbReference type="Proteomes" id="UP000515928">
    <property type="component" value="Chromosome"/>
</dbReference>
<dbReference type="GO" id="GO:0006189">
    <property type="term" value="P:'de novo' IMP biosynthetic process"/>
    <property type="evidence" value="ECO:0007669"/>
    <property type="project" value="UniProtKB-UniRule"/>
</dbReference>
<comment type="catalytic activity">
    <reaction evidence="8">
        <text>IMP + H2O = 5-formamido-1-(5-phospho-D-ribosyl)imidazole-4-carboxamide</text>
        <dbReference type="Rhea" id="RHEA:18445"/>
        <dbReference type="ChEBI" id="CHEBI:15377"/>
        <dbReference type="ChEBI" id="CHEBI:58053"/>
        <dbReference type="ChEBI" id="CHEBI:58467"/>
        <dbReference type="EC" id="3.5.4.10"/>
    </reaction>
</comment>
<dbReference type="SMART" id="SM00851">
    <property type="entry name" value="MGS"/>
    <property type="match status" value="1"/>
</dbReference>
<dbReference type="InterPro" id="IPR036914">
    <property type="entry name" value="MGS-like_dom_sf"/>
</dbReference>
<dbReference type="HAMAP" id="MF_00139">
    <property type="entry name" value="PurH"/>
    <property type="match status" value="1"/>
</dbReference>
<evidence type="ECO:0000256" key="8">
    <source>
        <dbReference type="HAMAP-Rule" id="MF_00139"/>
    </source>
</evidence>
<protein>
    <recommendedName>
        <fullName evidence="8">Bifunctional purine biosynthesis protein PurH</fullName>
    </recommendedName>
    <domain>
        <recommendedName>
            <fullName evidence="8">Phosphoribosylaminoimidazolecarboxamide formyltransferase</fullName>
            <ecNumber evidence="8">2.1.2.3</ecNumber>
        </recommendedName>
        <alternativeName>
            <fullName evidence="8">AICAR transformylase</fullName>
        </alternativeName>
    </domain>
    <domain>
        <recommendedName>
            <fullName evidence="8">IMP cyclohydrolase</fullName>
            <ecNumber evidence="8">3.5.4.10</ecNumber>
        </recommendedName>
        <alternativeName>
            <fullName evidence="8">ATIC</fullName>
        </alternativeName>
        <alternativeName>
            <fullName evidence="8">IMP synthase</fullName>
        </alternativeName>
        <alternativeName>
            <fullName evidence="8">Inosinicase</fullName>
        </alternativeName>
    </domain>
</protein>
<dbReference type="EMBL" id="CP060715">
    <property type="protein sequence ID" value="QNN60327.1"/>
    <property type="molecule type" value="Genomic_DNA"/>
</dbReference>
<dbReference type="InterPro" id="IPR002695">
    <property type="entry name" value="PurH-like"/>
</dbReference>
<dbReference type="EC" id="3.5.4.10" evidence="8"/>
<evidence type="ECO:0000313" key="10">
    <source>
        <dbReference type="EMBL" id="QNN60327.1"/>
    </source>
</evidence>
<comment type="pathway">
    <text evidence="1 8">Purine metabolism; IMP biosynthesis via de novo pathway; IMP from 5-formamido-1-(5-phospho-D-ribosyl)imidazole-4-carboxamide: step 1/1.</text>
</comment>
<dbReference type="SUPFAM" id="SSF52335">
    <property type="entry name" value="Methylglyoxal synthase-like"/>
    <property type="match status" value="1"/>
</dbReference>
<evidence type="ECO:0000256" key="5">
    <source>
        <dbReference type="ARBA" id="ARBA00022755"/>
    </source>
</evidence>
<evidence type="ECO:0000256" key="7">
    <source>
        <dbReference type="ARBA" id="ARBA00023268"/>
    </source>
</evidence>
<comment type="catalytic activity">
    <reaction evidence="8">
        <text>(6R)-10-formyltetrahydrofolate + 5-amino-1-(5-phospho-beta-D-ribosyl)imidazole-4-carboxamide = 5-formamido-1-(5-phospho-D-ribosyl)imidazole-4-carboxamide + (6S)-5,6,7,8-tetrahydrofolate</text>
        <dbReference type="Rhea" id="RHEA:22192"/>
        <dbReference type="ChEBI" id="CHEBI:57453"/>
        <dbReference type="ChEBI" id="CHEBI:58467"/>
        <dbReference type="ChEBI" id="CHEBI:58475"/>
        <dbReference type="ChEBI" id="CHEBI:195366"/>
        <dbReference type="EC" id="2.1.2.3"/>
    </reaction>
</comment>
<dbReference type="Pfam" id="PF01808">
    <property type="entry name" value="AICARFT_IMPCHas"/>
    <property type="match status" value="1"/>
</dbReference>
<dbReference type="GO" id="GO:0004643">
    <property type="term" value="F:phosphoribosylaminoimidazolecarboxamide formyltransferase activity"/>
    <property type="evidence" value="ECO:0007669"/>
    <property type="project" value="UniProtKB-UniRule"/>
</dbReference>
<dbReference type="Pfam" id="PF02142">
    <property type="entry name" value="MGS"/>
    <property type="match status" value="1"/>
</dbReference>
<dbReference type="UniPathway" id="UPA00074">
    <property type="reaction ID" value="UER00133"/>
</dbReference>
<dbReference type="KEGG" id="eio:H9L01_08100"/>
<dbReference type="NCBIfam" id="NF002049">
    <property type="entry name" value="PRK00881.1"/>
    <property type="match status" value="1"/>
</dbReference>
<dbReference type="AlphaFoldDB" id="A0A7G9RXK2"/>
<dbReference type="PANTHER" id="PTHR11692:SF0">
    <property type="entry name" value="BIFUNCTIONAL PURINE BIOSYNTHESIS PROTEIN ATIC"/>
    <property type="match status" value="1"/>
</dbReference>
<dbReference type="NCBIfam" id="TIGR00355">
    <property type="entry name" value="purH"/>
    <property type="match status" value="1"/>
</dbReference>
<accession>A0A7G9RXK2</accession>
<dbReference type="FunFam" id="3.40.50.1380:FF:000001">
    <property type="entry name" value="Bifunctional purine biosynthesis protein PurH"/>
    <property type="match status" value="1"/>
</dbReference>
<dbReference type="CDD" id="cd01421">
    <property type="entry name" value="IMPCH"/>
    <property type="match status" value="1"/>
</dbReference>